<gene>
    <name evidence="2" type="ORF">FD14_GL002179</name>
</gene>
<proteinExistence type="predicted"/>
<keyword evidence="3" id="KW-1185">Reference proteome</keyword>
<organism evidence="2 3">
    <name type="scientific">Secundilactobacillus similis DSM 23365 = JCM 2765</name>
    <dbReference type="NCBI Taxonomy" id="1423804"/>
    <lineage>
        <taxon>Bacteria</taxon>
        <taxon>Bacillati</taxon>
        <taxon>Bacillota</taxon>
        <taxon>Bacilli</taxon>
        <taxon>Lactobacillales</taxon>
        <taxon>Lactobacillaceae</taxon>
        <taxon>Secundilactobacillus</taxon>
    </lineage>
</organism>
<dbReference type="EMBL" id="AYZM01000035">
    <property type="protein sequence ID" value="KRN26390.1"/>
    <property type="molecule type" value="Genomic_DNA"/>
</dbReference>
<comment type="caution">
    <text evidence="2">The sequence shown here is derived from an EMBL/GenBank/DDBJ whole genome shotgun (WGS) entry which is preliminary data.</text>
</comment>
<dbReference type="AlphaFoldDB" id="A0A0R2FFK2"/>
<protein>
    <recommendedName>
        <fullName evidence="4">FeoB-associated Cys-rich membrane protein</fullName>
    </recommendedName>
</protein>
<keyword evidence="1" id="KW-0472">Membrane</keyword>
<evidence type="ECO:0000313" key="2">
    <source>
        <dbReference type="EMBL" id="KRN26390.1"/>
    </source>
</evidence>
<dbReference type="PATRIC" id="fig|1423804.4.peg.2364"/>
<dbReference type="Proteomes" id="UP000051442">
    <property type="component" value="Unassembled WGS sequence"/>
</dbReference>
<dbReference type="STRING" id="1423804.FD14_GL002179"/>
<name>A0A0R2FFK2_9LACO</name>
<keyword evidence="1" id="KW-0812">Transmembrane</keyword>
<evidence type="ECO:0000313" key="3">
    <source>
        <dbReference type="Proteomes" id="UP000051442"/>
    </source>
</evidence>
<reference evidence="2 3" key="1">
    <citation type="journal article" date="2015" name="Genome Announc.">
        <title>Expanding the biotechnology potential of lactobacilli through comparative genomics of 213 strains and associated genera.</title>
        <authorList>
            <person name="Sun Z."/>
            <person name="Harris H.M."/>
            <person name="McCann A."/>
            <person name="Guo C."/>
            <person name="Argimon S."/>
            <person name="Zhang W."/>
            <person name="Yang X."/>
            <person name="Jeffery I.B."/>
            <person name="Cooney J.C."/>
            <person name="Kagawa T.F."/>
            <person name="Liu W."/>
            <person name="Song Y."/>
            <person name="Salvetti E."/>
            <person name="Wrobel A."/>
            <person name="Rasinkangas P."/>
            <person name="Parkhill J."/>
            <person name="Rea M.C."/>
            <person name="O'Sullivan O."/>
            <person name="Ritari J."/>
            <person name="Douillard F.P."/>
            <person name="Paul Ross R."/>
            <person name="Yang R."/>
            <person name="Briner A.E."/>
            <person name="Felis G.E."/>
            <person name="de Vos W.M."/>
            <person name="Barrangou R."/>
            <person name="Klaenhammer T.R."/>
            <person name="Caufield P.W."/>
            <person name="Cui Y."/>
            <person name="Zhang H."/>
            <person name="O'Toole P.W."/>
        </authorList>
    </citation>
    <scope>NUCLEOTIDE SEQUENCE [LARGE SCALE GENOMIC DNA]</scope>
    <source>
        <strain evidence="2 3">DSM 23365</strain>
    </source>
</reference>
<accession>A0A0R2FFK2</accession>
<evidence type="ECO:0008006" key="4">
    <source>
        <dbReference type="Google" id="ProtNLM"/>
    </source>
</evidence>
<feature type="transmembrane region" description="Helical" evidence="1">
    <location>
        <begin position="6"/>
        <end position="25"/>
    </location>
</feature>
<sequence length="55" mass="5945">MAMSTIILAAFILVAVILVVYLRFFKKGAESGCHSCSEVGCPLADQARLMKNKKA</sequence>
<keyword evidence="1" id="KW-1133">Transmembrane helix</keyword>
<evidence type="ECO:0000256" key="1">
    <source>
        <dbReference type="SAM" id="Phobius"/>
    </source>
</evidence>